<sequence>MGTYFIVREIQKDQETGEVRDGEIHFTDSNPYAIAYAEESIANRVIDLLREGTSLNNIREMLQNRHIR</sequence>
<protein>
    <submittedName>
        <fullName evidence="1">Uncharacterized protein</fullName>
    </submittedName>
</protein>
<organism evidence="1 2">
    <name type="scientific">Candidatus Gottesmanbacteria bacterium RIFCSPHIGHO2_01_FULL_42_12</name>
    <dbReference type="NCBI Taxonomy" id="1798377"/>
    <lineage>
        <taxon>Bacteria</taxon>
        <taxon>Candidatus Gottesmaniibacteriota</taxon>
    </lineage>
</organism>
<dbReference type="Proteomes" id="UP000178681">
    <property type="component" value="Unassembled WGS sequence"/>
</dbReference>
<comment type="caution">
    <text evidence="1">The sequence shown here is derived from an EMBL/GenBank/DDBJ whole genome shotgun (WGS) entry which is preliminary data.</text>
</comment>
<accession>A0A1F5Z4N3</accession>
<evidence type="ECO:0000313" key="1">
    <source>
        <dbReference type="EMBL" id="OGG07401.1"/>
    </source>
</evidence>
<name>A0A1F5Z4N3_9BACT</name>
<proteinExistence type="predicted"/>
<dbReference type="STRING" id="1798377.A2872_02950"/>
<gene>
    <name evidence="1" type="ORF">A2872_02950</name>
</gene>
<evidence type="ECO:0000313" key="2">
    <source>
        <dbReference type="Proteomes" id="UP000178681"/>
    </source>
</evidence>
<reference evidence="1 2" key="1">
    <citation type="journal article" date="2016" name="Nat. Commun.">
        <title>Thousands of microbial genomes shed light on interconnected biogeochemical processes in an aquifer system.</title>
        <authorList>
            <person name="Anantharaman K."/>
            <person name="Brown C.T."/>
            <person name="Hug L.A."/>
            <person name="Sharon I."/>
            <person name="Castelle C.J."/>
            <person name="Probst A.J."/>
            <person name="Thomas B.C."/>
            <person name="Singh A."/>
            <person name="Wilkins M.J."/>
            <person name="Karaoz U."/>
            <person name="Brodie E.L."/>
            <person name="Williams K.H."/>
            <person name="Hubbard S.S."/>
            <person name="Banfield J.F."/>
        </authorList>
    </citation>
    <scope>NUCLEOTIDE SEQUENCE [LARGE SCALE GENOMIC DNA]</scope>
</reference>
<dbReference type="EMBL" id="MFJG01000006">
    <property type="protein sequence ID" value="OGG07401.1"/>
    <property type="molecule type" value="Genomic_DNA"/>
</dbReference>
<dbReference type="AlphaFoldDB" id="A0A1F5Z4N3"/>